<reference evidence="2 3" key="1">
    <citation type="submission" date="2022-12" db="EMBL/GenBank/DDBJ databases">
        <title>Chromosome-level genome of Tegillarca granosa.</title>
        <authorList>
            <person name="Kim J."/>
        </authorList>
    </citation>
    <scope>NUCLEOTIDE SEQUENCE [LARGE SCALE GENOMIC DNA]</scope>
    <source>
        <strain evidence="2">Teg-2019</strain>
        <tissue evidence="2">Adductor muscle</tissue>
    </source>
</reference>
<dbReference type="EMBL" id="JARBDR010000921">
    <property type="protein sequence ID" value="KAJ8299157.1"/>
    <property type="molecule type" value="Genomic_DNA"/>
</dbReference>
<dbReference type="Proteomes" id="UP001217089">
    <property type="component" value="Unassembled WGS sequence"/>
</dbReference>
<feature type="compositionally biased region" description="Basic and acidic residues" evidence="1">
    <location>
        <begin position="222"/>
        <end position="232"/>
    </location>
</feature>
<keyword evidence="3" id="KW-1185">Reference proteome</keyword>
<feature type="region of interest" description="Disordered" evidence="1">
    <location>
        <begin position="126"/>
        <end position="157"/>
    </location>
</feature>
<accession>A0ABQ9E6I8</accession>
<gene>
    <name evidence="2" type="ORF">KUTeg_023217</name>
</gene>
<feature type="region of interest" description="Disordered" evidence="1">
    <location>
        <begin position="220"/>
        <end position="253"/>
    </location>
</feature>
<feature type="region of interest" description="Disordered" evidence="1">
    <location>
        <begin position="365"/>
        <end position="384"/>
    </location>
</feature>
<sequence>MTDRTSSFVLPPPLSSSDDDSDDNNLDLCDTESLWDRKLRNVCKKAKNDKQVEDHCDGSSESDKSVLDNKNICQLVSSNKCKSIDTVSSIYHKTHVKSDITNSESCKLMDKAENTDYDILISDLSDVESDDVQSPESEKSQDKTNKTYKPISDGKWRKQSVPKTAICNQNNIENACASLSSSSCNLSRGVSCSEDVDCVLDDYIESDEENNVLNSITKKQKKEYSNDDDKTFINDPEASYDKPGPSCVKNDNNTDVGLNFREVLLRKRSKPSEKKRKHSSLSDKLSKKLSDESTAKQKHVSKDRDQVTSPWVLKTKGENSVTGNTNVLDGRQDVSVKSPLKRTASNQTFPNVEEANVEGGISSIKKSRKNTTDCTTSQAGKSKMHTIKTTPSKLNIVSVSQEEINKVNPGVSTWMDSSEASTSKKVMMDTVEPEINVPNEITVNGMSNC</sequence>
<feature type="compositionally biased region" description="Polar residues" evidence="1">
    <location>
        <begin position="318"/>
        <end position="327"/>
    </location>
</feature>
<evidence type="ECO:0000256" key="1">
    <source>
        <dbReference type="SAM" id="MobiDB-lite"/>
    </source>
</evidence>
<organism evidence="2 3">
    <name type="scientific">Tegillarca granosa</name>
    <name type="common">Malaysian cockle</name>
    <name type="synonym">Anadara granosa</name>
    <dbReference type="NCBI Taxonomy" id="220873"/>
    <lineage>
        <taxon>Eukaryota</taxon>
        <taxon>Metazoa</taxon>
        <taxon>Spiralia</taxon>
        <taxon>Lophotrochozoa</taxon>
        <taxon>Mollusca</taxon>
        <taxon>Bivalvia</taxon>
        <taxon>Autobranchia</taxon>
        <taxon>Pteriomorphia</taxon>
        <taxon>Arcoida</taxon>
        <taxon>Arcoidea</taxon>
        <taxon>Arcidae</taxon>
        <taxon>Tegillarca</taxon>
    </lineage>
</organism>
<feature type="compositionally biased region" description="Basic and acidic residues" evidence="1">
    <location>
        <begin position="136"/>
        <end position="145"/>
    </location>
</feature>
<comment type="caution">
    <text evidence="2">The sequence shown here is derived from an EMBL/GenBank/DDBJ whole genome shotgun (WGS) entry which is preliminary data.</text>
</comment>
<feature type="compositionally biased region" description="Basic and acidic residues" evidence="1">
    <location>
        <begin position="280"/>
        <end position="306"/>
    </location>
</feature>
<evidence type="ECO:0000313" key="2">
    <source>
        <dbReference type="EMBL" id="KAJ8299157.1"/>
    </source>
</evidence>
<name>A0ABQ9E6I8_TEGGR</name>
<protein>
    <submittedName>
        <fullName evidence="2">Uncharacterized protein</fullName>
    </submittedName>
</protein>
<feature type="region of interest" description="Disordered" evidence="1">
    <location>
        <begin position="1"/>
        <end position="25"/>
    </location>
</feature>
<evidence type="ECO:0000313" key="3">
    <source>
        <dbReference type="Proteomes" id="UP001217089"/>
    </source>
</evidence>
<proteinExistence type="predicted"/>
<feature type="region of interest" description="Disordered" evidence="1">
    <location>
        <begin position="265"/>
        <end position="348"/>
    </location>
</feature>
<feature type="compositionally biased region" description="Basic residues" evidence="1">
    <location>
        <begin position="266"/>
        <end position="279"/>
    </location>
</feature>